<evidence type="ECO:0000313" key="3">
    <source>
        <dbReference type="WBParaSite" id="nRc.2.0.1.t36682-RA"/>
    </source>
</evidence>
<sequence length="104" mass="11732">MTAGNSDLFSAISQTIEQSILAAKCLAECEKFRKCESSTSFLKFLTGANANAWCHYPDQCKCRGGATSASKIDFNVKFTLLTTSKPPAKHKRRRKIWKDQRRQQ</sequence>
<name>A0A915KD94_ROMCU</name>
<proteinExistence type="predicted"/>
<protein>
    <submittedName>
        <fullName evidence="3">Apple domain-containing protein</fullName>
    </submittedName>
</protein>
<organism evidence="2 3">
    <name type="scientific">Romanomermis culicivorax</name>
    <name type="common">Nematode worm</name>
    <dbReference type="NCBI Taxonomy" id="13658"/>
    <lineage>
        <taxon>Eukaryota</taxon>
        <taxon>Metazoa</taxon>
        <taxon>Ecdysozoa</taxon>
        <taxon>Nematoda</taxon>
        <taxon>Enoplea</taxon>
        <taxon>Dorylaimia</taxon>
        <taxon>Mermithida</taxon>
        <taxon>Mermithoidea</taxon>
        <taxon>Mermithidae</taxon>
        <taxon>Romanomermis</taxon>
    </lineage>
</organism>
<reference evidence="3" key="1">
    <citation type="submission" date="2022-11" db="UniProtKB">
        <authorList>
            <consortium name="WormBaseParasite"/>
        </authorList>
    </citation>
    <scope>IDENTIFICATION</scope>
</reference>
<feature type="compositionally biased region" description="Basic residues" evidence="1">
    <location>
        <begin position="87"/>
        <end position="96"/>
    </location>
</feature>
<accession>A0A915KD94</accession>
<keyword evidence="2" id="KW-1185">Reference proteome</keyword>
<dbReference type="Proteomes" id="UP000887565">
    <property type="component" value="Unplaced"/>
</dbReference>
<dbReference type="WBParaSite" id="nRc.2.0.1.t36682-RA">
    <property type="protein sequence ID" value="nRc.2.0.1.t36682-RA"/>
    <property type="gene ID" value="nRc.2.0.1.g36682"/>
</dbReference>
<evidence type="ECO:0000256" key="1">
    <source>
        <dbReference type="SAM" id="MobiDB-lite"/>
    </source>
</evidence>
<feature type="region of interest" description="Disordered" evidence="1">
    <location>
        <begin position="85"/>
        <end position="104"/>
    </location>
</feature>
<dbReference type="AlphaFoldDB" id="A0A915KD94"/>
<evidence type="ECO:0000313" key="2">
    <source>
        <dbReference type="Proteomes" id="UP000887565"/>
    </source>
</evidence>